<reference evidence="4 5" key="1">
    <citation type="submission" date="2018-04" db="EMBL/GenBank/DDBJ databases">
        <title>Genome of Nocardioides gansuensis WSJ-1.</title>
        <authorList>
            <person name="Wu S."/>
            <person name="Wang G."/>
        </authorList>
    </citation>
    <scope>NUCLEOTIDE SEQUENCE [LARGE SCALE GENOMIC DNA]</scope>
    <source>
        <strain evidence="4 5">WSJ-1</strain>
    </source>
</reference>
<sequence>MRTSGRRWWSSRTRCGRPPPTRAPSSVRPQAAPASSASDPVPGAGRIVGLDVARCLALLGMVASHVFDEPTPADGRASALFAVLAGVTLALSSGGPRPTPASRRAGVAAGLAVRAVLIALVGLVLGGLGSGLAVILTYYGLLFLVGLAFLPLRASALLVLGAVTVVVGPVLSHLVRPHLPERGFASPTLGQLVGDPAGLVSELLFTGYYPVVPWLAYLLVGMGLGRLGLSSRRTPLLLAGAGAVLAVAATVVSRALTGDRVAGRRLEEVEGLPGTTPTGGPWEWLLVAEPHSGTPFDLAQTTGSALLVIGLALLVVGPLGARGTRFVSVLFGAGTMTLTLYSLHVVTRAPGLLPGSLVESYLFHVLLLMGIGSVYVALGRRGPLERLVGVASRSTSRALG</sequence>
<keyword evidence="2" id="KW-0472">Membrane</keyword>
<accession>A0A2T8FBH7</accession>
<evidence type="ECO:0000256" key="2">
    <source>
        <dbReference type="SAM" id="Phobius"/>
    </source>
</evidence>
<feature type="region of interest" description="Disordered" evidence="1">
    <location>
        <begin position="1"/>
        <end position="40"/>
    </location>
</feature>
<feature type="transmembrane region" description="Helical" evidence="2">
    <location>
        <begin position="106"/>
        <end position="125"/>
    </location>
</feature>
<keyword evidence="2" id="KW-1133">Transmembrane helix</keyword>
<evidence type="ECO:0000259" key="3">
    <source>
        <dbReference type="Pfam" id="PF07786"/>
    </source>
</evidence>
<name>A0A2T8FBH7_9ACTN</name>
<evidence type="ECO:0000313" key="4">
    <source>
        <dbReference type="EMBL" id="PVG83074.1"/>
    </source>
</evidence>
<feature type="transmembrane region" description="Helical" evidence="2">
    <location>
        <begin position="326"/>
        <end position="346"/>
    </location>
</feature>
<feature type="compositionally biased region" description="Low complexity" evidence="1">
    <location>
        <begin position="1"/>
        <end position="13"/>
    </location>
</feature>
<feature type="compositionally biased region" description="Low complexity" evidence="1">
    <location>
        <begin position="23"/>
        <end position="40"/>
    </location>
</feature>
<organism evidence="4 5">
    <name type="scientific">Nocardioides gansuensis</name>
    <dbReference type="NCBI Taxonomy" id="2138300"/>
    <lineage>
        <taxon>Bacteria</taxon>
        <taxon>Bacillati</taxon>
        <taxon>Actinomycetota</taxon>
        <taxon>Actinomycetes</taxon>
        <taxon>Propionibacteriales</taxon>
        <taxon>Nocardioidaceae</taxon>
        <taxon>Nocardioides</taxon>
    </lineage>
</organism>
<dbReference type="Proteomes" id="UP000246018">
    <property type="component" value="Unassembled WGS sequence"/>
</dbReference>
<dbReference type="EMBL" id="QDGZ01000003">
    <property type="protein sequence ID" value="PVG83074.1"/>
    <property type="molecule type" value="Genomic_DNA"/>
</dbReference>
<feature type="transmembrane region" description="Helical" evidence="2">
    <location>
        <begin position="236"/>
        <end position="256"/>
    </location>
</feature>
<evidence type="ECO:0000256" key="1">
    <source>
        <dbReference type="SAM" id="MobiDB-lite"/>
    </source>
</evidence>
<feature type="transmembrane region" description="Helical" evidence="2">
    <location>
        <begin position="298"/>
        <end position="319"/>
    </location>
</feature>
<evidence type="ECO:0000313" key="5">
    <source>
        <dbReference type="Proteomes" id="UP000246018"/>
    </source>
</evidence>
<dbReference type="Pfam" id="PF07786">
    <property type="entry name" value="HGSNAT_cat"/>
    <property type="match status" value="1"/>
</dbReference>
<feature type="domain" description="Heparan-alpha-glucosaminide N-acetyltransferase catalytic" evidence="3">
    <location>
        <begin position="78"/>
        <end position="231"/>
    </location>
</feature>
<dbReference type="OrthoDB" id="4966979at2"/>
<proteinExistence type="predicted"/>
<keyword evidence="5" id="KW-1185">Reference proteome</keyword>
<gene>
    <name evidence="4" type="ORF">DDE18_07010</name>
</gene>
<feature type="transmembrane region" description="Helical" evidence="2">
    <location>
        <begin position="361"/>
        <end position="378"/>
    </location>
</feature>
<keyword evidence="2" id="KW-0812">Transmembrane</keyword>
<comment type="caution">
    <text evidence="4">The sequence shown here is derived from an EMBL/GenBank/DDBJ whole genome shotgun (WGS) entry which is preliminary data.</text>
</comment>
<feature type="transmembrane region" description="Helical" evidence="2">
    <location>
        <begin position="131"/>
        <end position="150"/>
    </location>
</feature>
<feature type="transmembrane region" description="Helical" evidence="2">
    <location>
        <begin position="157"/>
        <end position="175"/>
    </location>
</feature>
<protein>
    <recommendedName>
        <fullName evidence="3">Heparan-alpha-glucosaminide N-acetyltransferase catalytic domain-containing protein</fullName>
    </recommendedName>
</protein>
<feature type="transmembrane region" description="Helical" evidence="2">
    <location>
        <begin position="211"/>
        <end position="229"/>
    </location>
</feature>
<dbReference type="AlphaFoldDB" id="A0A2T8FBH7"/>
<dbReference type="InterPro" id="IPR012429">
    <property type="entry name" value="HGSNAT_cat"/>
</dbReference>